<dbReference type="EMBL" id="AP015044">
    <property type="protein sequence ID" value="BAU01673.1"/>
    <property type="molecule type" value="Genomic_DNA"/>
</dbReference>
<dbReference type="Proteomes" id="UP000291084">
    <property type="component" value="Chromosome 11"/>
</dbReference>
<evidence type="ECO:0000313" key="2">
    <source>
        <dbReference type="Proteomes" id="UP000291084"/>
    </source>
</evidence>
<reference evidence="1 2" key="1">
    <citation type="journal article" date="2015" name="Sci. Rep.">
        <title>The power of single molecule real-time sequencing technology in the de novo assembly of a eukaryotic genome.</title>
        <authorList>
            <person name="Sakai H."/>
            <person name="Naito K."/>
            <person name="Ogiso-Tanaka E."/>
            <person name="Takahashi Y."/>
            <person name="Iseki K."/>
            <person name="Muto C."/>
            <person name="Satou K."/>
            <person name="Teruya K."/>
            <person name="Shiroma A."/>
            <person name="Shimoji M."/>
            <person name="Hirano T."/>
            <person name="Itoh T."/>
            <person name="Kaga A."/>
            <person name="Tomooka N."/>
        </authorList>
    </citation>
    <scope>NUCLEOTIDE SEQUENCE [LARGE SCALE GENOMIC DNA]</scope>
    <source>
        <strain evidence="2">cv. Shumari</strain>
    </source>
</reference>
<keyword evidence="2" id="KW-1185">Reference proteome</keyword>
<proteinExistence type="predicted"/>
<protein>
    <submittedName>
        <fullName evidence="1">Uncharacterized protein</fullName>
    </submittedName>
</protein>
<accession>A0A0S3T904</accession>
<evidence type="ECO:0000313" key="1">
    <source>
        <dbReference type="EMBL" id="BAU01673.1"/>
    </source>
</evidence>
<gene>
    <name evidence="1" type="primary">Vigan.11G095300</name>
    <name evidence="1" type="ORF">VIGAN_11095300</name>
</gene>
<organism evidence="1 2">
    <name type="scientific">Vigna angularis var. angularis</name>
    <dbReference type="NCBI Taxonomy" id="157739"/>
    <lineage>
        <taxon>Eukaryota</taxon>
        <taxon>Viridiplantae</taxon>
        <taxon>Streptophyta</taxon>
        <taxon>Embryophyta</taxon>
        <taxon>Tracheophyta</taxon>
        <taxon>Spermatophyta</taxon>
        <taxon>Magnoliopsida</taxon>
        <taxon>eudicotyledons</taxon>
        <taxon>Gunneridae</taxon>
        <taxon>Pentapetalae</taxon>
        <taxon>rosids</taxon>
        <taxon>fabids</taxon>
        <taxon>Fabales</taxon>
        <taxon>Fabaceae</taxon>
        <taxon>Papilionoideae</taxon>
        <taxon>50 kb inversion clade</taxon>
        <taxon>NPAAA clade</taxon>
        <taxon>indigoferoid/millettioid clade</taxon>
        <taxon>Phaseoleae</taxon>
        <taxon>Vigna</taxon>
    </lineage>
</organism>
<dbReference type="AlphaFoldDB" id="A0A0S3T904"/>
<feature type="non-terminal residue" evidence="1">
    <location>
        <position position="1"/>
    </location>
</feature>
<sequence length="104" mass="11590">QNYSKLSTLNHGILMSQATEKQMHFGDMSSQINPFKLSFNCIVPYLHSLQTPLIPVYVRFVHVPLPLKAYQEPLLVCAPCTMPLAPASLPALVSVPGCHILRYI</sequence>
<name>A0A0S3T904_PHAAN</name>